<feature type="region of interest" description="Disordered" evidence="10">
    <location>
        <begin position="86"/>
        <end position="105"/>
    </location>
</feature>
<proteinExistence type="inferred from homology"/>
<comment type="function">
    <text evidence="1">Required for efficient assembly and nuclear export of the 60S ribosomal subunit.</text>
</comment>
<gene>
    <name evidence="11" type="ORF">PPNO1_LOCUS3525</name>
</gene>
<dbReference type="AlphaFoldDB" id="A0A9P1M843"/>
<feature type="region of interest" description="Disordered" evidence="10">
    <location>
        <begin position="141"/>
        <end position="205"/>
    </location>
</feature>
<evidence type="ECO:0000256" key="6">
    <source>
        <dbReference type="ARBA" id="ARBA00022517"/>
    </source>
</evidence>
<keyword evidence="9" id="KW-0539">Nucleus</keyword>
<evidence type="ECO:0000256" key="9">
    <source>
        <dbReference type="ARBA" id="ARBA00023242"/>
    </source>
</evidence>
<dbReference type="GO" id="GO:0042273">
    <property type="term" value="P:ribosomal large subunit biogenesis"/>
    <property type="evidence" value="ECO:0007669"/>
    <property type="project" value="InterPro"/>
</dbReference>
<comment type="subcellular location">
    <subcellularLocation>
        <location evidence="2">Nucleus</location>
        <location evidence="2">Nucleolus</location>
    </subcellularLocation>
</comment>
<dbReference type="PANTHER" id="PTHR28028:SF1">
    <property type="entry name" value="60S RIBOSOMAL SUBUNIT ASSEMBLY_EXPORT PROTEIN LOC1"/>
    <property type="match status" value="1"/>
</dbReference>
<evidence type="ECO:0000313" key="12">
    <source>
        <dbReference type="Proteomes" id="UP000838763"/>
    </source>
</evidence>
<protein>
    <recommendedName>
        <fullName evidence="13">60S ribosomal subunit assembly/export protein LOC1</fullName>
    </recommendedName>
</protein>
<reference evidence="11" key="1">
    <citation type="submission" date="2022-11" db="EMBL/GenBank/DDBJ databases">
        <authorList>
            <person name="Scott C."/>
            <person name="Bruce N."/>
        </authorList>
    </citation>
    <scope>NUCLEOTIDE SEQUENCE</scope>
</reference>
<feature type="compositionally biased region" description="Basic and acidic residues" evidence="10">
    <location>
        <begin position="37"/>
        <end position="49"/>
    </location>
</feature>
<evidence type="ECO:0000256" key="5">
    <source>
        <dbReference type="ARBA" id="ARBA00022448"/>
    </source>
</evidence>
<keyword evidence="6" id="KW-0690">Ribosome biogenesis</keyword>
<evidence type="ECO:0000256" key="7">
    <source>
        <dbReference type="ARBA" id="ARBA00022816"/>
    </source>
</evidence>
<organism evidence="11 12">
    <name type="scientific">Parascedosporium putredinis</name>
    <dbReference type="NCBI Taxonomy" id="1442378"/>
    <lineage>
        <taxon>Eukaryota</taxon>
        <taxon>Fungi</taxon>
        <taxon>Dikarya</taxon>
        <taxon>Ascomycota</taxon>
        <taxon>Pezizomycotina</taxon>
        <taxon>Sordariomycetes</taxon>
        <taxon>Hypocreomycetidae</taxon>
        <taxon>Microascales</taxon>
        <taxon>Microascaceae</taxon>
        <taxon>Parascedosporium</taxon>
    </lineage>
</organism>
<dbReference type="Proteomes" id="UP000838763">
    <property type="component" value="Unassembled WGS sequence"/>
</dbReference>
<dbReference type="GO" id="GO:0005730">
    <property type="term" value="C:nucleolus"/>
    <property type="evidence" value="ECO:0007669"/>
    <property type="project" value="UniProtKB-SubCell"/>
</dbReference>
<evidence type="ECO:0000256" key="8">
    <source>
        <dbReference type="ARBA" id="ARBA00023054"/>
    </source>
</evidence>
<feature type="compositionally biased region" description="Basic and acidic residues" evidence="10">
    <location>
        <begin position="141"/>
        <end position="164"/>
    </location>
</feature>
<evidence type="ECO:0000256" key="10">
    <source>
        <dbReference type="SAM" id="MobiDB-lite"/>
    </source>
</evidence>
<evidence type="ECO:0000256" key="3">
    <source>
        <dbReference type="ARBA" id="ARBA00008132"/>
    </source>
</evidence>
<dbReference type="GO" id="GO:0008298">
    <property type="term" value="P:intracellular mRNA localization"/>
    <property type="evidence" value="ECO:0007669"/>
    <property type="project" value="TreeGrafter"/>
</dbReference>
<keyword evidence="12" id="KW-1185">Reference proteome</keyword>
<name>A0A9P1M843_9PEZI</name>
<comment type="similarity">
    <text evidence="3">Belongs to the LOC1 family.</text>
</comment>
<dbReference type="GO" id="GO:0030687">
    <property type="term" value="C:preribosome, large subunit precursor"/>
    <property type="evidence" value="ECO:0007669"/>
    <property type="project" value="TreeGrafter"/>
</dbReference>
<keyword evidence="8" id="KW-0175">Coiled coil</keyword>
<feature type="compositionally biased region" description="Basic residues" evidence="10">
    <location>
        <begin position="195"/>
        <end position="205"/>
    </location>
</feature>
<evidence type="ECO:0000313" key="11">
    <source>
        <dbReference type="EMBL" id="CAI4213780.1"/>
    </source>
</evidence>
<evidence type="ECO:0000256" key="2">
    <source>
        <dbReference type="ARBA" id="ARBA00004604"/>
    </source>
</evidence>
<dbReference type="GO" id="GO:0003729">
    <property type="term" value="F:mRNA binding"/>
    <property type="evidence" value="ECO:0007669"/>
    <property type="project" value="InterPro"/>
</dbReference>
<evidence type="ECO:0008006" key="13">
    <source>
        <dbReference type="Google" id="ProtNLM"/>
    </source>
</evidence>
<dbReference type="PANTHER" id="PTHR28028">
    <property type="entry name" value="60S RIBOSOMAL SUBUNIT ASSEMBLY/EXPORT PROTEIN LOC1"/>
    <property type="match status" value="1"/>
</dbReference>
<keyword evidence="5" id="KW-0813">Transport</keyword>
<feature type="region of interest" description="Disordered" evidence="10">
    <location>
        <begin position="29"/>
        <end position="64"/>
    </location>
</feature>
<sequence>METPGHSCKISFDFYRQLSLTEDDKNKFAAPKAGRKVQHDAVVKRRETKGAPSKGLHASAVSTLLNKKKKKKTYTAEELGIPKLNSITPIGVTKPKGKKKGKVFVDDPESMRTILAIVQAEKEGQIESKMIKARQMEEIREARRQEAEKKEEEKSAKLEEVKDSMRKKRKRKLQLGGAEDKENTKEFSSGGTKAAKPKKKRVAFA</sequence>
<keyword evidence="7" id="KW-0509">mRNA transport</keyword>
<dbReference type="EMBL" id="CALLCH030000009">
    <property type="protein sequence ID" value="CAI4213780.1"/>
    <property type="molecule type" value="Genomic_DNA"/>
</dbReference>
<dbReference type="GO" id="GO:0051028">
    <property type="term" value="P:mRNA transport"/>
    <property type="evidence" value="ECO:0007669"/>
    <property type="project" value="UniProtKB-KW"/>
</dbReference>
<evidence type="ECO:0000256" key="1">
    <source>
        <dbReference type="ARBA" id="ARBA00001977"/>
    </source>
</evidence>
<dbReference type="OrthoDB" id="1743802at2759"/>
<comment type="subunit">
    <text evidence="4">Component of the 66S pre-ribosomal particle.</text>
</comment>
<comment type="caution">
    <text evidence="11">The sequence shown here is derived from an EMBL/GenBank/DDBJ whole genome shotgun (WGS) entry which is preliminary data.</text>
</comment>
<dbReference type="InterPro" id="IPR037650">
    <property type="entry name" value="Loc1"/>
</dbReference>
<evidence type="ECO:0000256" key="4">
    <source>
        <dbReference type="ARBA" id="ARBA00011339"/>
    </source>
</evidence>
<accession>A0A9P1M843</accession>